<reference evidence="3" key="1">
    <citation type="journal article" date="2011" name="Proc. Natl. Acad. Sci. U.S.A.">
        <title>Obligate biotrophy features unraveled by the genomic analysis of rust fungi.</title>
        <authorList>
            <person name="Duplessis S."/>
            <person name="Cuomo C.A."/>
            <person name="Lin Y.-C."/>
            <person name="Aerts A."/>
            <person name="Tisserant E."/>
            <person name="Veneault-Fourrey C."/>
            <person name="Joly D.L."/>
            <person name="Hacquard S."/>
            <person name="Amselem J."/>
            <person name="Cantarel B.L."/>
            <person name="Chiu R."/>
            <person name="Coutinho P.M."/>
            <person name="Feau N."/>
            <person name="Field M."/>
            <person name="Frey P."/>
            <person name="Gelhaye E."/>
            <person name="Goldberg J."/>
            <person name="Grabherr M.G."/>
            <person name="Kodira C.D."/>
            <person name="Kohler A."/>
            <person name="Kuees U."/>
            <person name="Lindquist E.A."/>
            <person name="Lucas S.M."/>
            <person name="Mago R."/>
            <person name="Mauceli E."/>
            <person name="Morin E."/>
            <person name="Murat C."/>
            <person name="Pangilinan J.L."/>
            <person name="Park R."/>
            <person name="Pearson M."/>
            <person name="Quesneville H."/>
            <person name="Rouhier N."/>
            <person name="Sakthikumar S."/>
            <person name="Salamov A.A."/>
            <person name="Schmutz J."/>
            <person name="Selles B."/>
            <person name="Shapiro H."/>
            <person name="Tanguay P."/>
            <person name="Tuskan G.A."/>
            <person name="Henrissat B."/>
            <person name="Van de Peer Y."/>
            <person name="Rouze P."/>
            <person name="Ellis J.G."/>
            <person name="Dodds P.N."/>
            <person name="Schein J.E."/>
            <person name="Zhong S."/>
            <person name="Hamelin R.C."/>
            <person name="Grigoriev I.V."/>
            <person name="Szabo L.J."/>
            <person name="Martin F."/>
        </authorList>
    </citation>
    <scope>NUCLEOTIDE SEQUENCE [LARGE SCALE GENOMIC DNA]</scope>
    <source>
        <strain evidence="3">98AG31 / pathotype 3-4-7</strain>
    </source>
</reference>
<dbReference type="KEGG" id="mlr:MELLADRAFT_76947"/>
<dbReference type="Proteomes" id="UP000001072">
    <property type="component" value="Unassembled WGS sequence"/>
</dbReference>
<dbReference type="RefSeq" id="XP_007406417.1">
    <property type="nucleotide sequence ID" value="XM_007406355.1"/>
</dbReference>
<feature type="region of interest" description="Disordered" evidence="1">
    <location>
        <begin position="62"/>
        <end position="129"/>
    </location>
</feature>
<evidence type="ECO:0000313" key="2">
    <source>
        <dbReference type="EMBL" id="EGG10116.1"/>
    </source>
</evidence>
<dbReference type="GeneID" id="18932863"/>
<organism evidence="3">
    <name type="scientific">Melampsora larici-populina (strain 98AG31 / pathotype 3-4-7)</name>
    <name type="common">Poplar leaf rust fungus</name>
    <dbReference type="NCBI Taxonomy" id="747676"/>
    <lineage>
        <taxon>Eukaryota</taxon>
        <taxon>Fungi</taxon>
        <taxon>Dikarya</taxon>
        <taxon>Basidiomycota</taxon>
        <taxon>Pucciniomycotina</taxon>
        <taxon>Pucciniomycetes</taxon>
        <taxon>Pucciniales</taxon>
        <taxon>Melampsoraceae</taxon>
        <taxon>Melampsora</taxon>
    </lineage>
</organism>
<dbReference type="EMBL" id="GL883095">
    <property type="protein sequence ID" value="EGG10116.1"/>
    <property type="molecule type" value="Genomic_DNA"/>
</dbReference>
<dbReference type="HOGENOM" id="CLU_1953939_0_0_1"/>
<sequence>MDSSSNLPSQPFSNSHQTRSNSYPTHSNLDTHFEWTTGPALSRLINSWPSTLLLRNQIYQHSNTRNHQPDPNLTYHQFNSHSPRNTVVPSIHQLSLLKPRNHQSSSTNPDPIQGNSHYQSTAHQRASVD</sequence>
<proteinExistence type="predicted"/>
<keyword evidence="3" id="KW-1185">Reference proteome</keyword>
<feature type="region of interest" description="Disordered" evidence="1">
    <location>
        <begin position="1"/>
        <end position="33"/>
    </location>
</feature>
<evidence type="ECO:0000256" key="1">
    <source>
        <dbReference type="SAM" id="MobiDB-lite"/>
    </source>
</evidence>
<dbReference type="OrthoDB" id="10366451at2759"/>
<feature type="non-terminal residue" evidence="2">
    <location>
        <position position="129"/>
    </location>
</feature>
<feature type="compositionally biased region" description="Polar residues" evidence="1">
    <location>
        <begin position="102"/>
        <end position="129"/>
    </location>
</feature>
<feature type="compositionally biased region" description="Polar residues" evidence="1">
    <location>
        <begin position="1"/>
        <end position="30"/>
    </location>
</feature>
<dbReference type="VEuPathDB" id="FungiDB:MELLADRAFT_76947"/>
<evidence type="ECO:0000313" key="3">
    <source>
        <dbReference type="Proteomes" id="UP000001072"/>
    </source>
</evidence>
<dbReference type="AlphaFoldDB" id="F4RBJ9"/>
<name>F4RBJ9_MELLP</name>
<feature type="compositionally biased region" description="Polar residues" evidence="1">
    <location>
        <begin position="62"/>
        <end position="88"/>
    </location>
</feature>
<accession>F4RBJ9</accession>
<dbReference type="InParanoid" id="F4RBJ9"/>
<gene>
    <name evidence="2" type="ORF">MELLADRAFT_76947</name>
</gene>
<protein>
    <submittedName>
        <fullName evidence="2">Uncharacterized protein</fullName>
    </submittedName>
</protein>